<reference evidence="1 2" key="1">
    <citation type="submission" date="2024-09" db="EMBL/GenBank/DDBJ databases">
        <title>Chromosome-scale assembly of Riccia sorocarpa.</title>
        <authorList>
            <person name="Paukszto L."/>
        </authorList>
    </citation>
    <scope>NUCLEOTIDE SEQUENCE [LARGE SCALE GENOMIC DNA]</scope>
    <source>
        <strain evidence="1">LP-2024</strain>
        <tissue evidence="1">Aerial parts of the thallus</tissue>
    </source>
</reference>
<dbReference type="Proteomes" id="UP001633002">
    <property type="component" value="Unassembled WGS sequence"/>
</dbReference>
<name>A0ABD3GF35_9MARC</name>
<evidence type="ECO:0000313" key="2">
    <source>
        <dbReference type="Proteomes" id="UP001633002"/>
    </source>
</evidence>
<dbReference type="AlphaFoldDB" id="A0ABD3GF35"/>
<sequence length="323" mass="35746">MESSSSLAKIVKMLESNEVLLKSVLSEVPTVKSSVSAIQLSVLDVRANLMGLQAKVESTVGTAQKQGVLMLDIANRQKAMATTVAEQAATIHTLPKAWGESAGLDEVAGKDTQSMVKEFLQDVLKVATPRITYAARVGRSDRGTRTILLKFASVEDRAVVLGNRGMLKGRRVWLDLDLTMAQAADKKQELVKVKSAMEEGWVAFLRDETWECSEENLVDLPGFVRKASVWNSKRYVKGRGYGGLVVWAREGLMMEVEVAHLDPRKQFVSIRLNERGSISFLVFAYFAPSGSHVYRNLEGEETFLGITNELIKLRDVGPTWIMP</sequence>
<accession>A0ABD3GF35</accession>
<dbReference type="EMBL" id="JBJQOH010000008">
    <property type="protein sequence ID" value="KAL3677271.1"/>
    <property type="molecule type" value="Genomic_DNA"/>
</dbReference>
<keyword evidence="2" id="KW-1185">Reference proteome</keyword>
<organism evidence="1 2">
    <name type="scientific">Riccia sorocarpa</name>
    <dbReference type="NCBI Taxonomy" id="122646"/>
    <lineage>
        <taxon>Eukaryota</taxon>
        <taxon>Viridiplantae</taxon>
        <taxon>Streptophyta</taxon>
        <taxon>Embryophyta</taxon>
        <taxon>Marchantiophyta</taxon>
        <taxon>Marchantiopsida</taxon>
        <taxon>Marchantiidae</taxon>
        <taxon>Marchantiales</taxon>
        <taxon>Ricciaceae</taxon>
        <taxon>Riccia</taxon>
    </lineage>
</organism>
<protein>
    <submittedName>
        <fullName evidence="1">Uncharacterized protein</fullName>
    </submittedName>
</protein>
<proteinExistence type="predicted"/>
<gene>
    <name evidence="1" type="ORF">R1sor_027219</name>
</gene>
<evidence type="ECO:0000313" key="1">
    <source>
        <dbReference type="EMBL" id="KAL3677271.1"/>
    </source>
</evidence>
<comment type="caution">
    <text evidence="1">The sequence shown here is derived from an EMBL/GenBank/DDBJ whole genome shotgun (WGS) entry which is preliminary data.</text>
</comment>